<dbReference type="AlphaFoldDB" id="A0A1E3L7Y7"/>
<dbReference type="InterPro" id="IPR006127">
    <property type="entry name" value="ZnuA-like"/>
</dbReference>
<dbReference type="PANTHER" id="PTHR42953">
    <property type="entry name" value="HIGH-AFFINITY ZINC UPTAKE SYSTEM PROTEIN ZNUA-RELATED"/>
    <property type="match status" value="1"/>
</dbReference>
<keyword evidence="3" id="KW-0479">Metal-binding</keyword>
<organism evidence="7 8">
    <name type="scientific">Paenibacillus nuruki</name>
    <dbReference type="NCBI Taxonomy" id="1886670"/>
    <lineage>
        <taxon>Bacteria</taxon>
        <taxon>Bacillati</taxon>
        <taxon>Bacillota</taxon>
        <taxon>Bacilli</taxon>
        <taxon>Bacillales</taxon>
        <taxon>Paenibacillaceae</taxon>
        <taxon>Paenibacillus</taxon>
    </lineage>
</organism>
<keyword evidence="8" id="KW-1185">Reference proteome</keyword>
<evidence type="ECO:0000256" key="2">
    <source>
        <dbReference type="ARBA" id="ARBA00022448"/>
    </source>
</evidence>
<name>A0A1E3L7Y7_9BACL</name>
<evidence type="ECO:0000313" key="7">
    <source>
        <dbReference type="EMBL" id="ODP29764.1"/>
    </source>
</evidence>
<dbReference type="GO" id="GO:0046872">
    <property type="term" value="F:metal ion binding"/>
    <property type="evidence" value="ECO:0007669"/>
    <property type="project" value="UniProtKB-KW"/>
</dbReference>
<accession>A0A1E3L7Y7</accession>
<dbReference type="GO" id="GO:0030313">
    <property type="term" value="C:cell envelope"/>
    <property type="evidence" value="ECO:0007669"/>
    <property type="project" value="UniProtKB-SubCell"/>
</dbReference>
<proteinExistence type="inferred from homology"/>
<dbReference type="Proteomes" id="UP000094578">
    <property type="component" value="Unassembled WGS sequence"/>
</dbReference>
<dbReference type="STRING" id="1886670.PTI45_00742"/>
<dbReference type="InterPro" id="IPR006129">
    <property type="entry name" value="AdhesinB"/>
</dbReference>
<dbReference type="Gene3D" id="3.40.50.1980">
    <property type="entry name" value="Nitrogenase molybdenum iron protein domain"/>
    <property type="match status" value="2"/>
</dbReference>
<feature type="transmembrane region" description="Helical" evidence="6">
    <location>
        <begin position="33"/>
        <end position="55"/>
    </location>
</feature>
<comment type="caution">
    <text evidence="7">The sequence shown here is derived from an EMBL/GenBank/DDBJ whole genome shotgun (WGS) entry which is preliminary data.</text>
</comment>
<evidence type="ECO:0000256" key="1">
    <source>
        <dbReference type="ARBA" id="ARBA00004196"/>
    </source>
</evidence>
<comment type="similarity">
    <text evidence="5">Belongs to the bacterial solute-binding protein 9 family.</text>
</comment>
<dbReference type="Pfam" id="PF01297">
    <property type="entry name" value="ZnuA"/>
    <property type="match status" value="1"/>
</dbReference>
<keyword evidence="6" id="KW-0472">Membrane</keyword>
<sequence length="343" mass="37125">MSIHRSKSTWAKAYLINKHNRKSATSSPLYQRMLYSISIAVIVLILSGCTTIQGATDESPSFAEGGALRITATTGMIADAAQEVGGEHVSVVGLMGPGVDPHMYKASQGDIRKLDDADLVLYNGLHLEGSMTKIMEKMSKSRHVVAVAENIDPNKLRYSEDGATEYDPHIWFDVSLWVNVTQTIEAALIEADPAHAADYRQNASVYIAKLNTLHQEVQSKITSIPESGRVLITAHDAFGYYGDAYNIEVKGLQGISTAAEYGSKDVSDLRNELVERGIKAVFVESSVPSRSMEAIIAGARSMGHTVRIGGELFSDAMGEAGTTEGTYIGMVRHNTDTIVEALK</sequence>
<comment type="subcellular location">
    <subcellularLocation>
        <location evidence="1">Cell envelope</location>
    </subcellularLocation>
</comment>
<evidence type="ECO:0000313" key="8">
    <source>
        <dbReference type="Proteomes" id="UP000094578"/>
    </source>
</evidence>
<dbReference type="InterPro" id="IPR050492">
    <property type="entry name" value="Bact_metal-bind_prot9"/>
</dbReference>
<dbReference type="SUPFAM" id="SSF53807">
    <property type="entry name" value="Helical backbone' metal receptor"/>
    <property type="match status" value="1"/>
</dbReference>
<dbReference type="GO" id="GO:0030001">
    <property type="term" value="P:metal ion transport"/>
    <property type="evidence" value="ECO:0007669"/>
    <property type="project" value="InterPro"/>
</dbReference>
<reference evidence="7 8" key="1">
    <citation type="submission" date="2016-08" db="EMBL/GenBank/DDBJ databases">
        <title>Genome sequencing of Paenibacillus sp. TI45-13ar, isolated from Korean traditional nuruk.</title>
        <authorList>
            <person name="Kim S.-J."/>
        </authorList>
    </citation>
    <scope>NUCLEOTIDE SEQUENCE [LARGE SCALE GENOMIC DNA]</scope>
    <source>
        <strain evidence="7 8">TI45-13ar</strain>
    </source>
</reference>
<dbReference type="InterPro" id="IPR006128">
    <property type="entry name" value="Lipoprotein_PsaA-like"/>
</dbReference>
<keyword evidence="6" id="KW-0812">Transmembrane</keyword>
<dbReference type="RefSeq" id="WP_245703412.1">
    <property type="nucleotide sequence ID" value="NZ_MDER01000028.1"/>
</dbReference>
<evidence type="ECO:0000256" key="4">
    <source>
        <dbReference type="ARBA" id="ARBA00022729"/>
    </source>
</evidence>
<dbReference type="PANTHER" id="PTHR42953:SF1">
    <property type="entry name" value="METAL-BINDING PROTEIN HI_0362-RELATED"/>
    <property type="match status" value="1"/>
</dbReference>
<evidence type="ECO:0000256" key="6">
    <source>
        <dbReference type="SAM" id="Phobius"/>
    </source>
</evidence>
<keyword evidence="2 5" id="KW-0813">Transport</keyword>
<dbReference type="PRINTS" id="PR00690">
    <property type="entry name" value="ADHESNFAMILY"/>
</dbReference>
<dbReference type="EMBL" id="MDER01000028">
    <property type="protein sequence ID" value="ODP29764.1"/>
    <property type="molecule type" value="Genomic_DNA"/>
</dbReference>
<keyword evidence="4" id="KW-0732">Signal</keyword>
<gene>
    <name evidence="7" type="ORF">PTI45_00742</name>
</gene>
<dbReference type="PATRIC" id="fig|1886670.3.peg.763"/>
<keyword evidence="6" id="KW-1133">Transmembrane helix</keyword>
<protein>
    <submittedName>
        <fullName evidence="7">Periplasmic zinc-binding protein TroA</fullName>
    </submittedName>
</protein>
<evidence type="ECO:0000256" key="5">
    <source>
        <dbReference type="RuleBase" id="RU003512"/>
    </source>
</evidence>
<dbReference type="GO" id="GO:0007155">
    <property type="term" value="P:cell adhesion"/>
    <property type="evidence" value="ECO:0007669"/>
    <property type="project" value="InterPro"/>
</dbReference>
<evidence type="ECO:0000256" key="3">
    <source>
        <dbReference type="ARBA" id="ARBA00022723"/>
    </source>
</evidence>
<dbReference type="PRINTS" id="PR00691">
    <property type="entry name" value="ADHESINB"/>
</dbReference>